<accession>A0A5M3X6W2</accession>
<dbReference type="RefSeq" id="WP_155361802.1">
    <property type="nucleotide sequence ID" value="NZ_BAAAHL010000049.1"/>
</dbReference>
<sequence>MTTRSFPFSTLINKQTSVFPALDDADVILERRDAENLVLMRSERFQAMTDGLRLAARSLAIVARTNRGLAEEAFSEELPWLRWLPAEARLECVSELLGHLLAGAETGLLVPFARELREWISTAEIYSDPELARRLRGPFETSMALELPRPGSADDE</sequence>
<dbReference type="Proteomes" id="UP000331127">
    <property type="component" value="Unassembled WGS sequence"/>
</dbReference>
<reference evidence="1 2" key="1">
    <citation type="submission" date="2019-10" db="EMBL/GenBank/DDBJ databases">
        <title>Whole genome shotgun sequence of Acrocarpospora macrocephala NBRC 16266.</title>
        <authorList>
            <person name="Ichikawa N."/>
            <person name="Kimura A."/>
            <person name="Kitahashi Y."/>
            <person name="Komaki H."/>
            <person name="Oguchi A."/>
        </authorList>
    </citation>
    <scope>NUCLEOTIDE SEQUENCE [LARGE SCALE GENOMIC DNA]</scope>
    <source>
        <strain evidence="1 2">NBRC 16266</strain>
    </source>
</reference>
<organism evidence="1 2">
    <name type="scientific">Acrocarpospora macrocephala</name>
    <dbReference type="NCBI Taxonomy" id="150177"/>
    <lineage>
        <taxon>Bacteria</taxon>
        <taxon>Bacillati</taxon>
        <taxon>Actinomycetota</taxon>
        <taxon>Actinomycetes</taxon>
        <taxon>Streptosporangiales</taxon>
        <taxon>Streptosporangiaceae</taxon>
        <taxon>Acrocarpospora</taxon>
    </lineage>
</organism>
<dbReference type="OrthoDB" id="3378334at2"/>
<protein>
    <recommendedName>
        <fullName evidence="3">Prevent-host-death family protein</fullName>
    </recommendedName>
</protein>
<evidence type="ECO:0008006" key="3">
    <source>
        <dbReference type="Google" id="ProtNLM"/>
    </source>
</evidence>
<comment type="caution">
    <text evidence="1">The sequence shown here is derived from an EMBL/GenBank/DDBJ whole genome shotgun (WGS) entry which is preliminary data.</text>
</comment>
<keyword evidence="2" id="KW-1185">Reference proteome</keyword>
<dbReference type="EMBL" id="BLAE01000116">
    <property type="protein sequence ID" value="GES16810.1"/>
    <property type="molecule type" value="Genomic_DNA"/>
</dbReference>
<name>A0A5M3X6W2_9ACTN</name>
<gene>
    <name evidence="1" type="ORF">Amac_104080</name>
</gene>
<dbReference type="AlphaFoldDB" id="A0A5M3X6W2"/>
<proteinExistence type="predicted"/>
<evidence type="ECO:0000313" key="1">
    <source>
        <dbReference type="EMBL" id="GES16810.1"/>
    </source>
</evidence>
<evidence type="ECO:0000313" key="2">
    <source>
        <dbReference type="Proteomes" id="UP000331127"/>
    </source>
</evidence>